<keyword evidence="4" id="KW-1185">Reference proteome</keyword>
<dbReference type="RefSeq" id="WP_142023544.1">
    <property type="nucleotide sequence ID" value="NZ_VFQE01000001.1"/>
</dbReference>
<gene>
    <name evidence="3" type="ORF">FHU33_0038</name>
</gene>
<dbReference type="SMART" id="SM00240">
    <property type="entry name" value="FHA"/>
    <property type="match status" value="1"/>
</dbReference>
<dbReference type="PROSITE" id="PS50006">
    <property type="entry name" value="FHA_DOMAIN"/>
    <property type="match status" value="1"/>
</dbReference>
<proteinExistence type="predicted"/>
<reference evidence="3 4" key="1">
    <citation type="submission" date="2019-06" db="EMBL/GenBank/DDBJ databases">
        <title>Sequencing the genomes of 1000 actinobacteria strains.</title>
        <authorList>
            <person name="Klenk H.-P."/>
        </authorList>
    </citation>
    <scope>NUCLEOTIDE SEQUENCE [LARGE SCALE GENOMIC DNA]</scope>
    <source>
        <strain evidence="3 4">DSM 46837</strain>
    </source>
</reference>
<dbReference type="InterPro" id="IPR050923">
    <property type="entry name" value="Cell_Proc_Reg/RNA_Proc"/>
</dbReference>
<organism evidence="3 4">
    <name type="scientific">Blastococcus colisei</name>
    <dbReference type="NCBI Taxonomy" id="1564162"/>
    <lineage>
        <taxon>Bacteria</taxon>
        <taxon>Bacillati</taxon>
        <taxon>Actinomycetota</taxon>
        <taxon>Actinomycetes</taxon>
        <taxon>Geodermatophilales</taxon>
        <taxon>Geodermatophilaceae</taxon>
        <taxon>Blastococcus</taxon>
    </lineage>
</organism>
<sequence length="155" mass="16841">MSEIVLQVFRFGFLLLLWLFIFAAFRVVRADLFGGRTGRVTSVPPRAAAAVTGRKRGHRGPKTLVVTAGPLTGTKITLGDQPILIGRADDSTLVLTDDFASSRHARLTNRGGQWYVEDLGSTNGTYLDQQRVQGPLLVGPGQPIRIGQTALELRT</sequence>
<dbReference type="AlphaFoldDB" id="A0A543P9E9"/>
<comment type="caution">
    <text evidence="3">The sequence shown here is derived from an EMBL/GenBank/DDBJ whole genome shotgun (WGS) entry which is preliminary data.</text>
</comment>
<dbReference type="EMBL" id="VFQE01000001">
    <property type="protein sequence ID" value="TQN40692.1"/>
    <property type="molecule type" value="Genomic_DNA"/>
</dbReference>
<keyword evidence="1" id="KW-0597">Phosphoprotein</keyword>
<dbReference type="PANTHER" id="PTHR23308">
    <property type="entry name" value="NUCLEAR INHIBITOR OF PROTEIN PHOSPHATASE-1"/>
    <property type="match status" value="1"/>
</dbReference>
<name>A0A543P9E9_9ACTN</name>
<evidence type="ECO:0000313" key="3">
    <source>
        <dbReference type="EMBL" id="TQN40692.1"/>
    </source>
</evidence>
<dbReference type="SUPFAM" id="SSF49879">
    <property type="entry name" value="SMAD/FHA domain"/>
    <property type="match status" value="1"/>
</dbReference>
<accession>A0A543P9E9</accession>
<evidence type="ECO:0000259" key="2">
    <source>
        <dbReference type="PROSITE" id="PS50006"/>
    </source>
</evidence>
<evidence type="ECO:0000256" key="1">
    <source>
        <dbReference type="ARBA" id="ARBA00022553"/>
    </source>
</evidence>
<feature type="domain" description="FHA" evidence="2">
    <location>
        <begin position="83"/>
        <end position="132"/>
    </location>
</feature>
<dbReference type="InterPro" id="IPR008984">
    <property type="entry name" value="SMAD_FHA_dom_sf"/>
</dbReference>
<dbReference type="InterPro" id="IPR000253">
    <property type="entry name" value="FHA_dom"/>
</dbReference>
<dbReference type="Gene3D" id="2.60.200.20">
    <property type="match status" value="1"/>
</dbReference>
<evidence type="ECO:0000313" key="4">
    <source>
        <dbReference type="Proteomes" id="UP000319865"/>
    </source>
</evidence>
<dbReference type="Pfam" id="PF00498">
    <property type="entry name" value="FHA"/>
    <property type="match status" value="1"/>
</dbReference>
<dbReference type="Proteomes" id="UP000319865">
    <property type="component" value="Unassembled WGS sequence"/>
</dbReference>
<protein>
    <submittedName>
        <fullName evidence="3">Type III secretion system (T3SS) inner membrane Yop/YscD-like protein</fullName>
    </submittedName>
</protein>
<dbReference type="OrthoDB" id="277520at2"/>